<organism evidence="1 2">
    <name type="scientific">Burkholderia ubonensis</name>
    <dbReference type="NCBI Taxonomy" id="101571"/>
    <lineage>
        <taxon>Bacteria</taxon>
        <taxon>Pseudomonadati</taxon>
        <taxon>Pseudomonadota</taxon>
        <taxon>Betaproteobacteria</taxon>
        <taxon>Burkholderiales</taxon>
        <taxon>Burkholderiaceae</taxon>
        <taxon>Burkholderia</taxon>
        <taxon>Burkholderia cepacia complex</taxon>
    </lineage>
</organism>
<dbReference type="AlphaFoldDB" id="A0AA40UZI9"/>
<sequence>MSKRTNPKTLDAAEFTEMLEAARRAPNMAAALRDAANVMEAVAGFTRRAGEIRLAAQRLETNPWDADAAKVIEVRLDEMRRAARMAAACQDMSNHPDAIPAPVYEPRNRTFVDGREIHNDPRTNVGIVASPSEVMGGF</sequence>
<dbReference type="Proteomes" id="UP000070119">
    <property type="component" value="Chromosome 1"/>
</dbReference>
<evidence type="ECO:0000313" key="2">
    <source>
        <dbReference type="Proteomes" id="UP000070119"/>
    </source>
</evidence>
<protein>
    <submittedName>
        <fullName evidence="1">Uncharacterized protein</fullName>
    </submittedName>
</protein>
<gene>
    <name evidence="1" type="ORF">WK57_11230</name>
</gene>
<reference evidence="1 2" key="1">
    <citation type="submission" date="2015-11" db="EMBL/GenBank/DDBJ databases">
        <authorList>
            <person name="Sahl J."/>
            <person name="Wagner D."/>
            <person name="Keim P."/>
        </authorList>
    </citation>
    <scope>NUCLEOTIDE SEQUENCE [LARGE SCALE GENOMIC DNA]</scope>
    <source>
        <strain evidence="1 2">MSMB1157</strain>
    </source>
</reference>
<dbReference type="EMBL" id="LNJU01000001">
    <property type="protein sequence ID" value="KWZ61075.1"/>
    <property type="molecule type" value="Genomic_DNA"/>
</dbReference>
<evidence type="ECO:0000313" key="1">
    <source>
        <dbReference type="EMBL" id="KWZ61075.1"/>
    </source>
</evidence>
<proteinExistence type="predicted"/>
<name>A0AA40UZI9_9BURK</name>
<comment type="caution">
    <text evidence="1">The sequence shown here is derived from an EMBL/GenBank/DDBJ whole genome shotgun (WGS) entry which is preliminary data.</text>
</comment>
<accession>A0AA40UZI9</accession>
<dbReference type="RefSeq" id="WP_059636763.1">
    <property type="nucleotide sequence ID" value="NZ_CM003771.1"/>
</dbReference>